<evidence type="ECO:0000313" key="3">
    <source>
        <dbReference type="EMBL" id="MDV6298512.1"/>
    </source>
</evidence>
<evidence type="ECO:0000256" key="2">
    <source>
        <dbReference type="SAM" id="Phobius"/>
    </source>
</evidence>
<accession>A0AAE4U453</accession>
<dbReference type="Pfam" id="PF14333">
    <property type="entry name" value="DUF4389"/>
    <property type="match status" value="2"/>
</dbReference>
<dbReference type="Proteomes" id="UP001185873">
    <property type="component" value="Unassembled WGS sequence"/>
</dbReference>
<protein>
    <submittedName>
        <fullName evidence="3">DUF4389 domain-containing protein</fullName>
    </submittedName>
</protein>
<evidence type="ECO:0000256" key="1">
    <source>
        <dbReference type="SAM" id="MobiDB-lite"/>
    </source>
</evidence>
<feature type="transmembrane region" description="Helical" evidence="2">
    <location>
        <begin position="437"/>
        <end position="457"/>
    </location>
</feature>
<feature type="compositionally biased region" description="Low complexity" evidence="1">
    <location>
        <begin position="499"/>
        <end position="517"/>
    </location>
</feature>
<dbReference type="RefSeq" id="WP_317468824.1">
    <property type="nucleotide sequence ID" value="NZ_JAWLKJ010000001.1"/>
</dbReference>
<feature type="region of interest" description="Disordered" evidence="1">
    <location>
        <begin position="1"/>
        <end position="25"/>
    </location>
</feature>
<feature type="transmembrane region" description="Helical" evidence="2">
    <location>
        <begin position="244"/>
        <end position="265"/>
    </location>
</feature>
<proteinExistence type="predicted"/>
<name>A0AAE4U453_9ACTN</name>
<dbReference type="InterPro" id="IPR025498">
    <property type="entry name" value="DUF4389"/>
</dbReference>
<gene>
    <name evidence="3" type="ORF">R3P82_05250</name>
</gene>
<sequence length="523" mass="55646">MGAPQPAPSHSDPNPGSTAPPRSGQGTRPLNWIMLVAGVLLTALGLGLTAGGILLAAAEASQRDGRYAYTEIEQFRSVGNAIITAPFTLNLDEDEVASSGASDLENQISVRVRATPVVPGQRVFLGMAPADAVDEYLRDVPHAVFGTDPWADGYGMDASDWTGRSVSNDDVDEVPGTRVPGPPADERFWERSVTGSTQQTLNVDLQSGNWVIVVMNSDGSRPVWVDVQAGAHTELFGFANPATLIAGIVGLVLGIPLILLGAAGLGRDVERRTAGVPGADVTGRLTGPDPLRLTGHLDPGVSRALWLIKWALAIPHYIVLAVLGFAAVVVTVAAGLAILFTGRYPRSWFSFIVGAMRWHWRVGFYAYAALGTDRYPPFALGRADYPADLDVVYPERLSRGLVLVKWWLLVIPHLLIVGIITGSGAAAVDASTDNDGISVGFTLLGLLVLIAAIGLLFTGRYLPGLFALNVGLNRWVYRVASYVLLLRDEYPPFRLDQGPTEPAPAAEHATPAEYATPDGPADR</sequence>
<dbReference type="AlphaFoldDB" id="A0AAE4U453"/>
<feature type="transmembrane region" description="Helical" evidence="2">
    <location>
        <begin position="406"/>
        <end position="425"/>
    </location>
</feature>
<comment type="caution">
    <text evidence="3">The sequence shown here is derived from an EMBL/GenBank/DDBJ whole genome shotgun (WGS) entry which is preliminary data.</text>
</comment>
<feature type="transmembrane region" description="Helical" evidence="2">
    <location>
        <begin position="32"/>
        <end position="57"/>
    </location>
</feature>
<reference evidence="3" key="1">
    <citation type="submission" date="2023-10" db="EMBL/GenBank/DDBJ databases">
        <title>Development of a sustainable strategy for remediation of hydrocarbon-contaminated territories based on the waste exchange concept.</title>
        <authorList>
            <person name="Krivoruchko A."/>
        </authorList>
    </citation>
    <scope>NUCLEOTIDE SEQUENCE</scope>
    <source>
        <strain evidence="3">IEGM 1175</strain>
    </source>
</reference>
<feature type="transmembrane region" description="Helical" evidence="2">
    <location>
        <begin position="317"/>
        <end position="340"/>
    </location>
</feature>
<keyword evidence="2" id="KW-0472">Membrane</keyword>
<organism evidence="3 4">
    <name type="scientific">Dietzia maris</name>
    <dbReference type="NCBI Taxonomy" id="37915"/>
    <lineage>
        <taxon>Bacteria</taxon>
        <taxon>Bacillati</taxon>
        <taxon>Actinomycetota</taxon>
        <taxon>Actinomycetes</taxon>
        <taxon>Mycobacteriales</taxon>
        <taxon>Dietziaceae</taxon>
        <taxon>Dietzia</taxon>
    </lineage>
</organism>
<feature type="region of interest" description="Disordered" evidence="1">
    <location>
        <begin position="496"/>
        <end position="523"/>
    </location>
</feature>
<dbReference type="EMBL" id="JAWLKJ010000001">
    <property type="protein sequence ID" value="MDV6298512.1"/>
    <property type="molecule type" value="Genomic_DNA"/>
</dbReference>
<keyword evidence="2" id="KW-1133">Transmembrane helix</keyword>
<evidence type="ECO:0000313" key="4">
    <source>
        <dbReference type="Proteomes" id="UP001185873"/>
    </source>
</evidence>
<keyword evidence="2" id="KW-0812">Transmembrane</keyword>